<proteinExistence type="predicted"/>
<feature type="region of interest" description="Disordered" evidence="1">
    <location>
        <begin position="1"/>
        <end position="75"/>
    </location>
</feature>
<dbReference type="AlphaFoldDB" id="A0A4C1XDK6"/>
<sequence length="101" mass="11049">MGRRAVFLSSPAPAARDSTRSVPTRAGRARPCAHSPAAAHRLRGGSRKHNYKVSRRQVLTSQHTPRSPARPPSAPDRLELATIIFILKLSEVHAVLHESDT</sequence>
<accession>A0A4C1XDK6</accession>
<protein>
    <submittedName>
        <fullName evidence="2">Uncharacterized protein</fullName>
    </submittedName>
</protein>
<organism evidence="2 3">
    <name type="scientific">Eumeta variegata</name>
    <name type="common">Bagworm moth</name>
    <name type="synonym">Eumeta japonica</name>
    <dbReference type="NCBI Taxonomy" id="151549"/>
    <lineage>
        <taxon>Eukaryota</taxon>
        <taxon>Metazoa</taxon>
        <taxon>Ecdysozoa</taxon>
        <taxon>Arthropoda</taxon>
        <taxon>Hexapoda</taxon>
        <taxon>Insecta</taxon>
        <taxon>Pterygota</taxon>
        <taxon>Neoptera</taxon>
        <taxon>Endopterygota</taxon>
        <taxon>Lepidoptera</taxon>
        <taxon>Glossata</taxon>
        <taxon>Ditrysia</taxon>
        <taxon>Tineoidea</taxon>
        <taxon>Psychidae</taxon>
        <taxon>Oiketicinae</taxon>
        <taxon>Eumeta</taxon>
    </lineage>
</organism>
<reference evidence="2 3" key="1">
    <citation type="journal article" date="2019" name="Commun. Biol.">
        <title>The bagworm genome reveals a unique fibroin gene that provides high tensile strength.</title>
        <authorList>
            <person name="Kono N."/>
            <person name="Nakamura H."/>
            <person name="Ohtoshi R."/>
            <person name="Tomita M."/>
            <person name="Numata K."/>
            <person name="Arakawa K."/>
        </authorList>
    </citation>
    <scope>NUCLEOTIDE SEQUENCE [LARGE SCALE GENOMIC DNA]</scope>
</reference>
<keyword evidence="3" id="KW-1185">Reference proteome</keyword>
<evidence type="ECO:0000313" key="3">
    <source>
        <dbReference type="Proteomes" id="UP000299102"/>
    </source>
</evidence>
<feature type="compositionally biased region" description="Basic residues" evidence="1">
    <location>
        <begin position="40"/>
        <end position="55"/>
    </location>
</feature>
<dbReference type="EMBL" id="BGZK01000787">
    <property type="protein sequence ID" value="GBP60409.1"/>
    <property type="molecule type" value="Genomic_DNA"/>
</dbReference>
<gene>
    <name evidence="2" type="ORF">EVAR_98305_1</name>
</gene>
<evidence type="ECO:0000313" key="2">
    <source>
        <dbReference type="EMBL" id="GBP60409.1"/>
    </source>
</evidence>
<comment type="caution">
    <text evidence="2">The sequence shown here is derived from an EMBL/GenBank/DDBJ whole genome shotgun (WGS) entry which is preliminary data.</text>
</comment>
<name>A0A4C1XDK6_EUMVA</name>
<dbReference type="Proteomes" id="UP000299102">
    <property type="component" value="Unassembled WGS sequence"/>
</dbReference>
<evidence type="ECO:0000256" key="1">
    <source>
        <dbReference type="SAM" id="MobiDB-lite"/>
    </source>
</evidence>